<dbReference type="InterPro" id="IPR012677">
    <property type="entry name" value="Nucleotide-bd_a/b_plait_sf"/>
</dbReference>
<dbReference type="OrthoDB" id="410044at2759"/>
<evidence type="ECO:0000256" key="1">
    <source>
        <dbReference type="ARBA" id="ARBA00022737"/>
    </source>
</evidence>
<keyword evidence="1" id="KW-0677">Repeat</keyword>
<dbReference type="CDD" id="cd00201">
    <property type="entry name" value="WW"/>
    <property type="match status" value="1"/>
</dbReference>
<dbReference type="Pfam" id="PF00397">
    <property type="entry name" value="WW"/>
    <property type="match status" value="1"/>
</dbReference>
<dbReference type="PROSITE" id="PS01159">
    <property type="entry name" value="WW_DOMAIN_1"/>
    <property type="match status" value="1"/>
</dbReference>
<evidence type="ECO:0000259" key="5">
    <source>
        <dbReference type="PROSITE" id="PS50102"/>
    </source>
</evidence>
<comment type="caution">
    <text evidence="6">The sequence shown here is derived from an EMBL/GenBank/DDBJ whole genome shotgun (WGS) entry which is preliminary data.</text>
</comment>
<dbReference type="SUPFAM" id="SSF54928">
    <property type="entry name" value="RNA-binding domain, RBD"/>
    <property type="match status" value="1"/>
</dbReference>
<dbReference type="AlphaFoldDB" id="A0A9W5TCK6"/>
<evidence type="ECO:0000256" key="3">
    <source>
        <dbReference type="PROSITE-ProRule" id="PRU00176"/>
    </source>
</evidence>
<feature type="domain" description="WW" evidence="4">
    <location>
        <begin position="164"/>
        <end position="191"/>
    </location>
</feature>
<keyword evidence="2 3" id="KW-0694">RNA-binding</keyword>
<dbReference type="Gene3D" id="3.30.70.330">
    <property type="match status" value="2"/>
</dbReference>
<evidence type="ECO:0000256" key="2">
    <source>
        <dbReference type="ARBA" id="ARBA00022884"/>
    </source>
</evidence>
<evidence type="ECO:0000313" key="7">
    <source>
        <dbReference type="Proteomes" id="UP001057455"/>
    </source>
</evidence>
<dbReference type="SUPFAM" id="SSF51045">
    <property type="entry name" value="WW domain"/>
    <property type="match status" value="1"/>
</dbReference>
<dbReference type="InterPro" id="IPR035979">
    <property type="entry name" value="RBD_domain_sf"/>
</dbReference>
<dbReference type="EMBL" id="BLIY01000018">
    <property type="protein sequence ID" value="GFE55313.1"/>
    <property type="molecule type" value="Genomic_DNA"/>
</dbReference>
<proteinExistence type="predicted"/>
<evidence type="ECO:0000259" key="4">
    <source>
        <dbReference type="PROSITE" id="PS50020"/>
    </source>
</evidence>
<dbReference type="Proteomes" id="UP001057455">
    <property type="component" value="Unassembled WGS sequence"/>
</dbReference>
<protein>
    <submittedName>
        <fullName evidence="6">Clustered-asparagine-rich protein</fullName>
    </submittedName>
</protein>
<dbReference type="PROSITE" id="PS50020">
    <property type="entry name" value="WW_DOMAIN_2"/>
    <property type="match status" value="1"/>
</dbReference>
<dbReference type="GO" id="GO:0003723">
    <property type="term" value="F:RNA binding"/>
    <property type="evidence" value="ECO:0007669"/>
    <property type="project" value="UniProtKB-UniRule"/>
</dbReference>
<accession>A0A9W5TCK6</accession>
<dbReference type="PROSITE" id="PS50102">
    <property type="entry name" value="RRM"/>
    <property type="match status" value="1"/>
</dbReference>
<name>A0A9W5TCK6_BABOV</name>
<dbReference type="InterPro" id="IPR036020">
    <property type="entry name" value="WW_dom_sf"/>
</dbReference>
<dbReference type="InterPro" id="IPR000504">
    <property type="entry name" value="RRM_dom"/>
</dbReference>
<dbReference type="SMART" id="SM00456">
    <property type="entry name" value="WW"/>
    <property type="match status" value="1"/>
</dbReference>
<dbReference type="InterPro" id="IPR001202">
    <property type="entry name" value="WW_dom"/>
</dbReference>
<dbReference type="SMART" id="SM00360">
    <property type="entry name" value="RRM"/>
    <property type="match status" value="2"/>
</dbReference>
<keyword evidence="7" id="KW-1185">Reference proteome</keyword>
<feature type="domain" description="RRM" evidence="5">
    <location>
        <begin position="212"/>
        <end position="289"/>
    </location>
</feature>
<sequence>MDDPPYYRSRSPARDIASPYPDPLNEKRLRIWVGNIPSSVNTKTFISALRDFNVPPLKDVVLKRCPLRSWSFLTFFTKEEAAKGISILHGTRVFEDAELPLEARFANPHDSKDNSESASLGGQSGELSLSGGDILLQSAYRNGFLSAISDDYEIIQEADDSTLWHMYKDENDIPYYYNHITGCTQWERPIPPMYAVESATSERSRTGSPNGTNLFIFHIPACWSDADLAMHFTPFGNLVSAKVQKDASGVNAGFGFVSYDNPQSAAAAVRLMKGYATNSKFLKVEYKKGDGN</sequence>
<evidence type="ECO:0000313" key="6">
    <source>
        <dbReference type="EMBL" id="GFE55313.1"/>
    </source>
</evidence>
<organism evidence="6 7">
    <name type="scientific">Babesia ovis</name>
    <dbReference type="NCBI Taxonomy" id="5869"/>
    <lineage>
        <taxon>Eukaryota</taxon>
        <taxon>Sar</taxon>
        <taxon>Alveolata</taxon>
        <taxon>Apicomplexa</taxon>
        <taxon>Aconoidasida</taxon>
        <taxon>Piroplasmida</taxon>
        <taxon>Babesiidae</taxon>
        <taxon>Babesia</taxon>
    </lineage>
</organism>
<gene>
    <name evidence="6" type="ORF">BaOVIS_027170</name>
</gene>
<reference evidence="6" key="1">
    <citation type="submission" date="2019-12" db="EMBL/GenBank/DDBJ databases">
        <title>Genome sequence of Babesia ovis.</title>
        <authorList>
            <person name="Yamagishi J."/>
            <person name="Sevinc F."/>
            <person name="Xuan X."/>
        </authorList>
    </citation>
    <scope>NUCLEOTIDE SEQUENCE</scope>
    <source>
        <strain evidence="6">Selcuk</strain>
    </source>
</reference>
<dbReference type="Gene3D" id="2.20.70.10">
    <property type="match status" value="1"/>
</dbReference>
<dbReference type="Pfam" id="PF00076">
    <property type="entry name" value="RRM_1"/>
    <property type="match status" value="1"/>
</dbReference>
<dbReference type="PANTHER" id="PTHR24012">
    <property type="entry name" value="RNA BINDING PROTEIN"/>
    <property type="match status" value="1"/>
</dbReference>
<dbReference type="CDD" id="cd12362">
    <property type="entry name" value="RRM3_CELF1-6"/>
    <property type="match status" value="1"/>
</dbReference>